<organism evidence="14">
    <name type="scientific">Dendroctonus ponderosae</name>
    <name type="common">Mountain pine beetle</name>
    <dbReference type="NCBI Taxonomy" id="77166"/>
    <lineage>
        <taxon>Eukaryota</taxon>
        <taxon>Metazoa</taxon>
        <taxon>Ecdysozoa</taxon>
        <taxon>Arthropoda</taxon>
        <taxon>Hexapoda</taxon>
        <taxon>Insecta</taxon>
        <taxon>Pterygota</taxon>
        <taxon>Neoptera</taxon>
        <taxon>Endopterygota</taxon>
        <taxon>Coleoptera</taxon>
        <taxon>Polyphaga</taxon>
        <taxon>Cucujiformia</taxon>
        <taxon>Curculionidae</taxon>
        <taxon>Scolytinae</taxon>
        <taxon>Dendroctonus</taxon>
    </lineage>
</organism>
<dbReference type="AlphaFoldDB" id="N6TVV4"/>
<evidence type="ECO:0000256" key="10">
    <source>
        <dbReference type="ARBA" id="ARBA00023157"/>
    </source>
</evidence>
<sequence>MFFRNFCHLKSVCGRVMRGSHTDIKVPDFSKHMRNSVADPNCPSRQSEASRKLLSYTLSGILLTSGIYSVKAEVHRYVKSMNASADVLALAKIEINLSQIPEDRHMTFKWRGKPLFVWNRPEQAVKAVRQVPLSTLRDPQRDEDRVQEDKWFVCVGVCTHLGCVPLSHQGDFGGYYCPCHGSHFDISGRARKGPAPTNLVIPPYTLSGSSLVVG</sequence>
<comment type="catalytic activity">
    <reaction evidence="11">
        <text>a quinol + 2 Fe(III)-[cytochrome c](out) = a quinone + 2 Fe(II)-[cytochrome c](out) + 2 H(+)(out)</text>
        <dbReference type="Rhea" id="RHEA:11484"/>
        <dbReference type="Rhea" id="RHEA-COMP:10350"/>
        <dbReference type="Rhea" id="RHEA-COMP:14399"/>
        <dbReference type="ChEBI" id="CHEBI:15378"/>
        <dbReference type="ChEBI" id="CHEBI:24646"/>
        <dbReference type="ChEBI" id="CHEBI:29033"/>
        <dbReference type="ChEBI" id="CHEBI:29034"/>
        <dbReference type="ChEBI" id="CHEBI:132124"/>
        <dbReference type="EC" id="7.1.1.8"/>
    </reaction>
</comment>
<evidence type="ECO:0000256" key="6">
    <source>
        <dbReference type="ARBA" id="ARBA00022989"/>
    </source>
</evidence>
<dbReference type="OrthoDB" id="1637982at2759"/>
<keyword evidence="6" id="KW-1133">Transmembrane helix</keyword>
<dbReference type="GO" id="GO:0005743">
    <property type="term" value="C:mitochondrial inner membrane"/>
    <property type="evidence" value="ECO:0007669"/>
    <property type="project" value="UniProtKB-SubCell"/>
</dbReference>
<comment type="cofactor">
    <cofactor evidence="11">
        <name>[2Fe-2S] cluster</name>
        <dbReference type="ChEBI" id="CHEBI:190135"/>
    </cofactor>
    <text evidence="11">Binds 1 [2Fe-2S] cluster per subunit.</text>
</comment>
<keyword evidence="5" id="KW-0479">Metal-binding</keyword>
<protein>
    <recommendedName>
        <fullName evidence="11">Cytochrome b-c1 complex subunit Rieske, mitochondrial</fullName>
        <ecNumber evidence="11">7.1.1.8</ecNumber>
    </recommendedName>
</protein>
<keyword evidence="8" id="KW-0411">Iron-sulfur</keyword>
<dbReference type="KEGG" id="dpa:109545582"/>
<evidence type="ECO:0000256" key="7">
    <source>
        <dbReference type="ARBA" id="ARBA00023004"/>
    </source>
</evidence>
<dbReference type="Pfam" id="PF02921">
    <property type="entry name" value="UCR_TM"/>
    <property type="match status" value="1"/>
</dbReference>
<reference evidence="15" key="2">
    <citation type="submission" date="2024-08" db="UniProtKB">
        <authorList>
            <consortium name="EnsemblMetazoa"/>
        </authorList>
    </citation>
    <scope>IDENTIFICATION</scope>
</reference>
<keyword evidence="11" id="KW-0249">Electron transport</keyword>
<comment type="subcellular location">
    <subcellularLocation>
        <location evidence="1">Membrane</location>
        <topology evidence="1">Single-pass membrane protein</topology>
    </subcellularLocation>
    <subcellularLocation>
        <location evidence="12">Mitochondrion inner membrane</location>
    </subcellularLocation>
</comment>
<dbReference type="PROSITE" id="PS51296">
    <property type="entry name" value="RIESKE"/>
    <property type="match status" value="1"/>
</dbReference>
<dbReference type="Gene3D" id="2.102.10.10">
    <property type="entry name" value="Rieske [2Fe-2S] iron-sulphur domain"/>
    <property type="match status" value="1"/>
</dbReference>
<evidence type="ECO:0000256" key="5">
    <source>
        <dbReference type="ARBA" id="ARBA00022723"/>
    </source>
</evidence>
<evidence type="ECO:0000256" key="4">
    <source>
        <dbReference type="ARBA" id="ARBA00022714"/>
    </source>
</evidence>
<dbReference type="EnsemblMetazoa" id="XM_019916356.1">
    <property type="protein sequence ID" value="XP_019771915.1"/>
    <property type="gene ID" value="LOC109545582"/>
</dbReference>
<keyword evidence="10" id="KW-1015">Disulfide bond</keyword>
<evidence type="ECO:0000256" key="2">
    <source>
        <dbReference type="ARBA" id="ARBA00010651"/>
    </source>
</evidence>
<dbReference type="PRINTS" id="PR00162">
    <property type="entry name" value="RIESKE"/>
</dbReference>
<name>N6TVV4_DENPD</name>
<keyword evidence="11" id="KW-0813">Transport</keyword>
<evidence type="ECO:0000313" key="15">
    <source>
        <dbReference type="EnsemblMetazoa" id="XP_019771915.1"/>
    </source>
</evidence>
<keyword evidence="4" id="KW-0001">2Fe-2S</keyword>
<dbReference type="EC" id="7.1.1.8" evidence="11"/>
<dbReference type="Proteomes" id="UP000019118">
    <property type="component" value="Unassembled WGS sequence"/>
</dbReference>
<dbReference type="InterPro" id="IPR036922">
    <property type="entry name" value="Rieske_2Fe-2S_sf"/>
</dbReference>
<dbReference type="Pfam" id="PF00355">
    <property type="entry name" value="Rieske"/>
    <property type="match status" value="1"/>
</dbReference>
<dbReference type="GO" id="GO:0008121">
    <property type="term" value="F:quinol-cytochrome-c reductase activity"/>
    <property type="evidence" value="ECO:0007669"/>
    <property type="project" value="UniProtKB-EC"/>
</dbReference>
<gene>
    <name evidence="15" type="primary">109545582</name>
    <name evidence="14" type="ORF">YQE_12932</name>
</gene>
<dbReference type="InterPro" id="IPR006317">
    <property type="entry name" value="Ubiquinol_cyt_c_Rdtase_Fe-S-su"/>
</dbReference>
<dbReference type="SUPFAM" id="SSF50022">
    <property type="entry name" value="ISP domain"/>
    <property type="match status" value="1"/>
</dbReference>
<dbReference type="InterPro" id="IPR014349">
    <property type="entry name" value="Rieske_Fe-S_prot"/>
</dbReference>
<dbReference type="GO" id="GO:0051537">
    <property type="term" value="F:2 iron, 2 sulfur cluster binding"/>
    <property type="evidence" value="ECO:0007669"/>
    <property type="project" value="UniProtKB-KW"/>
</dbReference>
<evidence type="ECO:0000313" key="16">
    <source>
        <dbReference type="Proteomes" id="UP000019118"/>
    </source>
</evidence>
<dbReference type="NCBIfam" id="TIGR01416">
    <property type="entry name" value="Rieske_proteo"/>
    <property type="match status" value="1"/>
</dbReference>
<evidence type="ECO:0000256" key="3">
    <source>
        <dbReference type="ARBA" id="ARBA00022692"/>
    </source>
</evidence>
<comment type="miscellaneous">
    <text evidence="11">The Rieske protein is a high potential 2Fe-2S protein.</text>
</comment>
<dbReference type="PANTHER" id="PTHR10134">
    <property type="entry name" value="CYTOCHROME B-C1 COMPLEX SUBUNIT RIESKE, MITOCHONDRIAL"/>
    <property type="match status" value="1"/>
</dbReference>
<feature type="domain" description="Rieske" evidence="13">
    <location>
        <begin position="122"/>
        <end position="213"/>
    </location>
</feature>
<accession>N6TVV4</accession>
<proteinExistence type="inferred from homology"/>
<evidence type="ECO:0000259" key="13">
    <source>
        <dbReference type="PROSITE" id="PS51296"/>
    </source>
</evidence>
<keyword evidence="9" id="KW-0472">Membrane</keyword>
<dbReference type="InterPro" id="IPR017941">
    <property type="entry name" value="Rieske_2Fe-2S"/>
</dbReference>
<evidence type="ECO:0000313" key="14">
    <source>
        <dbReference type="EMBL" id="ENN70427.1"/>
    </source>
</evidence>
<evidence type="ECO:0000256" key="9">
    <source>
        <dbReference type="ARBA" id="ARBA00023136"/>
    </source>
</evidence>
<keyword evidence="3" id="KW-0812">Transmembrane</keyword>
<dbReference type="FunFam" id="2.102.10.10:FF:000001">
    <property type="entry name" value="Cytochrome b-c1 complex subunit Rieske, mitochondrial"/>
    <property type="match status" value="1"/>
</dbReference>
<evidence type="ECO:0000256" key="1">
    <source>
        <dbReference type="ARBA" id="ARBA00004167"/>
    </source>
</evidence>
<evidence type="ECO:0000256" key="11">
    <source>
        <dbReference type="RuleBase" id="RU004494"/>
    </source>
</evidence>
<feature type="non-terminal residue" evidence="14">
    <location>
        <position position="1"/>
    </location>
</feature>
<reference evidence="14 16" key="1">
    <citation type="journal article" date="2013" name="Genome Biol.">
        <title>Draft genome of the mountain pine beetle, Dendroctonus ponderosae Hopkins, a major forest pest.</title>
        <authorList>
            <person name="Keeling C.I."/>
            <person name="Yuen M.M."/>
            <person name="Liao N.Y."/>
            <person name="Docking T.R."/>
            <person name="Chan S.K."/>
            <person name="Taylor G.A."/>
            <person name="Palmquist D.L."/>
            <person name="Jackman S.D."/>
            <person name="Nguyen A."/>
            <person name="Li M."/>
            <person name="Henderson H."/>
            <person name="Janes J.K."/>
            <person name="Zhao Y."/>
            <person name="Pandoh P."/>
            <person name="Moore R."/>
            <person name="Sperling F.A."/>
            <person name="Huber D.P."/>
            <person name="Birol I."/>
            <person name="Jones S.J."/>
            <person name="Bohlmann J."/>
        </authorList>
    </citation>
    <scope>NUCLEOTIDE SEQUENCE</scope>
</reference>
<comment type="similarity">
    <text evidence="2">Belongs to the Rieske iron-sulfur protein family.</text>
</comment>
<dbReference type="EMBL" id="KB741292">
    <property type="protein sequence ID" value="ENN70427.1"/>
    <property type="molecule type" value="Genomic_DNA"/>
</dbReference>
<evidence type="ECO:0000256" key="8">
    <source>
        <dbReference type="ARBA" id="ARBA00023014"/>
    </source>
</evidence>
<dbReference type="InterPro" id="IPR037008">
    <property type="entry name" value="bc1_Rieske_TM_sf"/>
</dbReference>
<dbReference type="HOGENOM" id="CLU_055690_0_1_1"/>
<keyword evidence="16" id="KW-1185">Reference proteome</keyword>
<dbReference type="InterPro" id="IPR005805">
    <property type="entry name" value="Rieske_Fe-S_prot_C"/>
</dbReference>
<keyword evidence="12" id="KW-0679">Respiratory chain</keyword>
<evidence type="ECO:0000256" key="12">
    <source>
        <dbReference type="RuleBase" id="RU004495"/>
    </source>
</evidence>
<dbReference type="SUPFAM" id="SSF81502">
    <property type="entry name" value="ISP transmembrane anchor"/>
    <property type="match status" value="1"/>
</dbReference>
<keyword evidence="12" id="KW-0496">Mitochondrion</keyword>
<dbReference type="OMA" id="SDYCLAG"/>
<dbReference type="InterPro" id="IPR004192">
    <property type="entry name" value="Rieske_TM"/>
</dbReference>
<keyword evidence="7" id="KW-0408">Iron</keyword>
<dbReference type="Gene3D" id="1.20.5.270">
    <property type="entry name" value="Ubiquinol cytochrome reductase, transmembrane domain"/>
    <property type="match status" value="1"/>
</dbReference>
<dbReference type="GO" id="GO:0046872">
    <property type="term" value="F:metal ion binding"/>
    <property type="evidence" value="ECO:0007669"/>
    <property type="project" value="UniProtKB-KW"/>
</dbReference>
<dbReference type="CDD" id="cd03470">
    <property type="entry name" value="Rieske_cytochrome_bc1"/>
    <property type="match status" value="1"/>
</dbReference>